<sequence length="326" mass="35749">MKSVQILTLAAAASAVPMTKRQGGSTQFVVGQNYLDEWKSFESGVKTPGGVSLYGDIWTGALNPESQELLADYAGSHDGFAEIGLSWKDNMVAQGYSQYDGAKLCNDISGGKFDDKLEAFATYLAGFPNVKFLIRPDYEVSGNLHANTNPSQFDQATWDYEAYPAAFKHIRSIVGGKVSNAQFMYHPVRGSAKALYPGDDAVDYQGFSIFNNDICLPVGNTANCDGDVLDPNIIIDIEFATKPKWVAESGVQPPASDSPDTAITYFERIVGMIEKYDFAGWSYINSDWTAHGWDGSVWSDSRVETNPPLLEWFNTNVAGNPRYIFA</sequence>
<organism evidence="1 2">
    <name type="scientific">Trichothecium roseum</name>
    <dbReference type="NCBI Taxonomy" id="47278"/>
    <lineage>
        <taxon>Eukaryota</taxon>
        <taxon>Fungi</taxon>
        <taxon>Dikarya</taxon>
        <taxon>Ascomycota</taxon>
        <taxon>Pezizomycotina</taxon>
        <taxon>Sordariomycetes</taxon>
        <taxon>Hypocreomycetidae</taxon>
        <taxon>Hypocreales</taxon>
        <taxon>Hypocreales incertae sedis</taxon>
        <taxon>Trichothecium</taxon>
    </lineage>
</organism>
<proteinExistence type="predicted"/>
<keyword evidence="2" id="KW-1185">Reference proteome</keyword>
<accession>A0ACC0V901</accession>
<dbReference type="EMBL" id="CM047941">
    <property type="protein sequence ID" value="KAI9902376.1"/>
    <property type="molecule type" value="Genomic_DNA"/>
</dbReference>
<comment type="caution">
    <text evidence="1">The sequence shown here is derived from an EMBL/GenBank/DDBJ whole genome shotgun (WGS) entry which is preliminary data.</text>
</comment>
<evidence type="ECO:0000313" key="2">
    <source>
        <dbReference type="Proteomes" id="UP001163324"/>
    </source>
</evidence>
<reference evidence="1" key="1">
    <citation type="submission" date="2022-10" db="EMBL/GenBank/DDBJ databases">
        <title>Complete Genome of Trichothecium roseum strain YXFP-22015, a Plant Pathogen Isolated from Citrus.</title>
        <authorList>
            <person name="Wang Y."/>
            <person name="Zhu L."/>
        </authorList>
    </citation>
    <scope>NUCLEOTIDE SEQUENCE</scope>
    <source>
        <strain evidence="1">YXFP-22015</strain>
    </source>
</reference>
<dbReference type="Proteomes" id="UP001163324">
    <property type="component" value="Chromosome 2"/>
</dbReference>
<name>A0ACC0V901_9HYPO</name>
<evidence type="ECO:0000313" key="1">
    <source>
        <dbReference type="EMBL" id="KAI9902376.1"/>
    </source>
</evidence>
<gene>
    <name evidence="1" type="ORF">N3K66_001728</name>
</gene>
<protein>
    <submittedName>
        <fullName evidence="1">Uncharacterized protein</fullName>
    </submittedName>
</protein>